<keyword evidence="1" id="KW-1133">Transmembrane helix</keyword>
<protein>
    <submittedName>
        <fullName evidence="4">Uncharacterized protein</fullName>
    </submittedName>
</protein>
<keyword evidence="1" id="KW-0472">Membrane</keyword>
<evidence type="ECO:0000313" key="4">
    <source>
        <dbReference type="EMBL" id="CAD9226353.1"/>
    </source>
</evidence>
<dbReference type="EMBL" id="HBGH01002540">
    <property type="protein sequence ID" value="CAD9226353.1"/>
    <property type="molecule type" value="Transcribed_RNA"/>
</dbReference>
<feature type="transmembrane region" description="Helical" evidence="1">
    <location>
        <begin position="158"/>
        <end position="181"/>
    </location>
</feature>
<dbReference type="EMBL" id="HBGH01002539">
    <property type="protein sequence ID" value="CAD9226349.1"/>
    <property type="molecule type" value="Transcribed_RNA"/>
</dbReference>
<gene>
    <name evidence="3" type="ORF">CCAE0312_LOCUS1393</name>
    <name evidence="4" type="ORF">CCAE0312_LOCUS1394</name>
</gene>
<sequence>MSLARLLVWWITVCLSYVLSSSAAKLGPVRVDEQYSEASKYFAGTRPRSPSSDSERVIVVIPNRRLQGGSRESSSSASVSLVTTGSRASVVTTANGTEQVQETGPSSRGMKINAREAQAHDLQEQLNLTTDGEGAGDARDWASRGWELQKTQPWIRGFVFFCVAAFYGGAVVWICTSPEFVLNFETSETTNTILLMSFALSLRLQPLVLMLPPLPPLVDVVLWSCRLLRAHL</sequence>
<keyword evidence="1" id="KW-0812">Transmembrane</keyword>
<dbReference type="AlphaFoldDB" id="A0A6T6ASV6"/>
<feature type="signal peptide" evidence="2">
    <location>
        <begin position="1"/>
        <end position="23"/>
    </location>
</feature>
<name>A0A6T6ASV6_9RHOD</name>
<evidence type="ECO:0000313" key="3">
    <source>
        <dbReference type="EMBL" id="CAD9226349.1"/>
    </source>
</evidence>
<organism evidence="4">
    <name type="scientific">Compsopogon caeruleus</name>
    <dbReference type="NCBI Taxonomy" id="31354"/>
    <lineage>
        <taxon>Eukaryota</taxon>
        <taxon>Rhodophyta</taxon>
        <taxon>Compsopogonophyceae</taxon>
        <taxon>Compsopogonales</taxon>
        <taxon>Compsopogonaceae</taxon>
        <taxon>Compsopogon</taxon>
    </lineage>
</organism>
<reference evidence="4" key="1">
    <citation type="submission" date="2021-01" db="EMBL/GenBank/DDBJ databases">
        <authorList>
            <person name="Corre E."/>
            <person name="Pelletier E."/>
            <person name="Niang G."/>
            <person name="Scheremetjew M."/>
            <person name="Finn R."/>
            <person name="Kale V."/>
            <person name="Holt S."/>
            <person name="Cochrane G."/>
            <person name="Meng A."/>
            <person name="Brown T."/>
            <person name="Cohen L."/>
        </authorList>
    </citation>
    <scope>NUCLEOTIDE SEQUENCE</scope>
    <source>
        <strain evidence="4">SAG 36.94</strain>
    </source>
</reference>
<feature type="chain" id="PRO_5036191635" evidence="2">
    <location>
        <begin position="24"/>
        <end position="232"/>
    </location>
</feature>
<evidence type="ECO:0000256" key="1">
    <source>
        <dbReference type="SAM" id="Phobius"/>
    </source>
</evidence>
<keyword evidence="2" id="KW-0732">Signal</keyword>
<evidence type="ECO:0000256" key="2">
    <source>
        <dbReference type="SAM" id="SignalP"/>
    </source>
</evidence>
<proteinExistence type="predicted"/>
<accession>A0A6T6ASV6</accession>